<feature type="domain" description="tRNA (adenine(58)-N(1))-methyltransferase catalytic subunit TRM61 C-terminal" evidence="8">
    <location>
        <begin position="241"/>
        <end position="494"/>
    </location>
</feature>
<evidence type="ECO:0000259" key="8">
    <source>
        <dbReference type="Pfam" id="PF08704"/>
    </source>
</evidence>
<dbReference type="GO" id="GO:0160107">
    <property type="term" value="F:tRNA (adenine(58)-N1)-methyltransferase activity"/>
    <property type="evidence" value="ECO:0007669"/>
    <property type="project" value="UniProtKB-EC"/>
</dbReference>
<dbReference type="Proteomes" id="UP001174136">
    <property type="component" value="Unassembled WGS sequence"/>
</dbReference>
<evidence type="ECO:0000256" key="2">
    <source>
        <dbReference type="ARBA" id="ARBA00022603"/>
    </source>
</evidence>
<dbReference type="AlphaFoldDB" id="A0AA47M4A3"/>
<evidence type="ECO:0000256" key="1">
    <source>
        <dbReference type="ARBA" id="ARBA00012796"/>
    </source>
</evidence>
<evidence type="ECO:0000313" key="11">
    <source>
        <dbReference type="Proteomes" id="UP001174136"/>
    </source>
</evidence>
<feature type="compositionally biased region" description="Low complexity" evidence="7">
    <location>
        <begin position="77"/>
        <end position="88"/>
    </location>
</feature>
<feature type="region of interest" description="Disordered" evidence="7">
    <location>
        <begin position="437"/>
        <end position="466"/>
    </location>
</feature>
<sequence length="563" mass="62881">MSIHMPVARAFLWQTLARMHVPSLGHKRYVRRLDKYNVQTRVHEGRSFSVSHNRMEEDDDDSRNAAQRASLGKRRPLSPLERLSRLLPQDSLGPEVDQLRDPDQQRPLEDSNPPDAPVANPDDAQNDTCDPETRMQDVPTPPEETPRLSDGGTIADVVPDADADDETPSSPLLPRETPVRFGELLIAEYRKKGRDRVEFRKMFPLQEGARLNSCWGTVNHDDIAGRPAGRYVRTTHWAPLLIRRPSLEDYVLCMRRAPAIAYPKDASMMLTMMDVSEGDCVLESGSGSGAMSLFLSRAVGSKGTVLSVEVREDHLSRAVKNYKRWRSSWGQRRGEEWPDNVHFHRADLCLASSLLDGWGFHSVALDLISPQLVLPTVVPHLHPGAVCAIYLANITQVIDLLEGIRCSSLSLVCERIIEVPVRDWLVAPARQKDGNFCTRKSPLSHEDEKKEKELSEVEEKDELTAAKDDAPFGSVPYISRPHPEQLSHTAFLAFLLDGLSLAGVASTSSWSGESRLGVVTVEDEEEVEKSTRLRQRLAPCPHRVHGAGATEGPRGMHTWSRSP</sequence>
<evidence type="ECO:0000256" key="3">
    <source>
        <dbReference type="ARBA" id="ARBA00022679"/>
    </source>
</evidence>
<evidence type="ECO:0000313" key="10">
    <source>
        <dbReference type="EMBL" id="KAK0133314.1"/>
    </source>
</evidence>
<keyword evidence="2" id="KW-0489">Methyltransferase</keyword>
<organism evidence="10 11">
    <name type="scientific">Merluccius polli</name>
    <name type="common">Benguela hake</name>
    <name type="synonym">Merluccius cadenati</name>
    <dbReference type="NCBI Taxonomy" id="89951"/>
    <lineage>
        <taxon>Eukaryota</taxon>
        <taxon>Metazoa</taxon>
        <taxon>Chordata</taxon>
        <taxon>Craniata</taxon>
        <taxon>Vertebrata</taxon>
        <taxon>Euteleostomi</taxon>
        <taxon>Actinopterygii</taxon>
        <taxon>Neopterygii</taxon>
        <taxon>Teleostei</taxon>
        <taxon>Neoteleostei</taxon>
        <taxon>Acanthomorphata</taxon>
        <taxon>Zeiogadaria</taxon>
        <taxon>Gadariae</taxon>
        <taxon>Gadiformes</taxon>
        <taxon>Gadoidei</taxon>
        <taxon>Merlucciidae</taxon>
        <taxon>Merluccius</taxon>
    </lineage>
</organism>
<dbReference type="InterPro" id="IPR029063">
    <property type="entry name" value="SAM-dependent_MTases_sf"/>
</dbReference>
<gene>
    <name evidence="10" type="primary">TRMT61B</name>
    <name evidence="10" type="ORF">N1851_031175</name>
</gene>
<accession>A0AA47M4A3</accession>
<dbReference type="Pfam" id="PF21985">
    <property type="entry name" value="TR61B_FKBP-like"/>
    <property type="match status" value="1"/>
</dbReference>
<evidence type="ECO:0000256" key="6">
    <source>
        <dbReference type="ARBA" id="ARBA00048481"/>
    </source>
</evidence>
<keyword evidence="5" id="KW-0819">tRNA processing</keyword>
<dbReference type="GO" id="GO:0005739">
    <property type="term" value="C:mitochondrion"/>
    <property type="evidence" value="ECO:0007669"/>
    <property type="project" value="TreeGrafter"/>
</dbReference>
<dbReference type="Pfam" id="PF08704">
    <property type="entry name" value="GCD14"/>
    <property type="match status" value="1"/>
</dbReference>
<dbReference type="InterPro" id="IPR014816">
    <property type="entry name" value="tRNA_MeTrfase_Gcd14"/>
</dbReference>
<evidence type="ECO:0000256" key="7">
    <source>
        <dbReference type="SAM" id="MobiDB-lite"/>
    </source>
</evidence>
<keyword evidence="11" id="KW-1185">Reference proteome</keyword>
<keyword evidence="3" id="KW-0808">Transferase</keyword>
<evidence type="ECO:0000256" key="4">
    <source>
        <dbReference type="ARBA" id="ARBA00022691"/>
    </source>
</evidence>
<reference evidence="10" key="1">
    <citation type="journal article" date="2023" name="Front. Mar. Sci.">
        <title>A new Merluccius polli reference genome to investigate the effects of global change in West African waters.</title>
        <authorList>
            <person name="Mateo J.L."/>
            <person name="Blanco-Fernandez C."/>
            <person name="Garcia-Vazquez E."/>
            <person name="Machado-Schiaffino G."/>
        </authorList>
    </citation>
    <scope>NUCLEOTIDE SEQUENCE</scope>
    <source>
        <strain evidence="10">C29</strain>
        <tissue evidence="10">Fin</tissue>
    </source>
</reference>
<protein>
    <recommendedName>
        <fullName evidence="1">tRNA (adenine(58)-N(1))-methyltransferase</fullName>
        <ecNumber evidence="1">2.1.1.220</ecNumber>
    </recommendedName>
</protein>
<dbReference type="InterPro" id="IPR054151">
    <property type="entry name" value="TR61B_FKBP-like"/>
</dbReference>
<dbReference type="FunFam" id="3.40.50.150:FF:000181">
    <property type="entry name" value="tRNA (Adenine(58)-N(1))-methyltransferase, mitochondrial isoform X4"/>
    <property type="match status" value="1"/>
</dbReference>
<dbReference type="GO" id="GO:0030488">
    <property type="term" value="P:tRNA methylation"/>
    <property type="evidence" value="ECO:0007669"/>
    <property type="project" value="InterPro"/>
</dbReference>
<feature type="compositionally biased region" description="Basic and acidic residues" evidence="7">
    <location>
        <begin position="97"/>
        <end position="109"/>
    </location>
</feature>
<dbReference type="PANTHER" id="PTHR12133:SF1">
    <property type="entry name" value="TRNA (ADENINE(58)-N(1))-METHYLTRANSFERASE, MITOCHONDRIAL"/>
    <property type="match status" value="1"/>
</dbReference>
<feature type="domain" description="TR61B FKBP-like" evidence="9">
    <location>
        <begin position="181"/>
        <end position="235"/>
    </location>
</feature>
<dbReference type="Gene3D" id="3.10.330.20">
    <property type="match status" value="1"/>
</dbReference>
<dbReference type="PANTHER" id="PTHR12133">
    <property type="entry name" value="TRNA (ADENINE(58)-N(1))-METHYLTRANSFERASE"/>
    <property type="match status" value="1"/>
</dbReference>
<dbReference type="PROSITE" id="PS51620">
    <property type="entry name" value="SAM_TRM61"/>
    <property type="match status" value="1"/>
</dbReference>
<comment type="caution">
    <text evidence="10">The sequence shown here is derived from an EMBL/GenBank/DDBJ whole genome shotgun (WGS) entry which is preliminary data.</text>
</comment>
<dbReference type="EMBL" id="JAOPHQ010005996">
    <property type="protein sequence ID" value="KAK0133314.1"/>
    <property type="molecule type" value="Genomic_DNA"/>
</dbReference>
<proteinExistence type="predicted"/>
<feature type="compositionally biased region" description="Basic and acidic residues" evidence="7">
    <location>
        <begin position="443"/>
        <end position="466"/>
    </location>
</feature>
<dbReference type="EC" id="2.1.1.220" evidence="1"/>
<comment type="catalytic activity">
    <reaction evidence="6">
        <text>an adenosine in mRNA + S-adenosyl-L-methionine = an N(1)-methyladenosine in mRNA + S-adenosyl-L-homocysteine + H(+)</text>
        <dbReference type="Rhea" id="RHEA:55392"/>
        <dbReference type="Rhea" id="RHEA-COMP:12414"/>
        <dbReference type="Rhea" id="RHEA-COMP:12415"/>
        <dbReference type="ChEBI" id="CHEBI:15378"/>
        <dbReference type="ChEBI" id="CHEBI:57856"/>
        <dbReference type="ChEBI" id="CHEBI:59789"/>
        <dbReference type="ChEBI" id="CHEBI:74411"/>
        <dbReference type="ChEBI" id="CHEBI:74491"/>
    </reaction>
</comment>
<name>A0AA47M4A3_MERPO</name>
<evidence type="ECO:0000256" key="5">
    <source>
        <dbReference type="ARBA" id="ARBA00022694"/>
    </source>
</evidence>
<dbReference type="SUPFAM" id="SSF53335">
    <property type="entry name" value="S-adenosyl-L-methionine-dependent methyltransferases"/>
    <property type="match status" value="1"/>
</dbReference>
<dbReference type="InterPro" id="IPR049470">
    <property type="entry name" value="TRM61_C"/>
</dbReference>
<dbReference type="FunFam" id="3.10.330.20:FF:000003">
    <property type="entry name" value="tRNA (Adenine(58)-N(1))-methyltransferase, mitochondrial isoform X1"/>
    <property type="match status" value="1"/>
</dbReference>
<feature type="region of interest" description="Disordered" evidence="7">
    <location>
        <begin position="542"/>
        <end position="563"/>
    </location>
</feature>
<feature type="region of interest" description="Disordered" evidence="7">
    <location>
        <begin position="44"/>
        <end position="176"/>
    </location>
</feature>
<dbReference type="GO" id="GO:0031515">
    <property type="term" value="C:tRNA (m1A) methyltransferase complex"/>
    <property type="evidence" value="ECO:0007669"/>
    <property type="project" value="InterPro"/>
</dbReference>
<dbReference type="Gene3D" id="3.40.50.150">
    <property type="entry name" value="Vaccinia Virus protein VP39"/>
    <property type="match status" value="1"/>
</dbReference>
<feature type="compositionally biased region" description="Low complexity" evidence="7">
    <location>
        <begin position="117"/>
        <end position="127"/>
    </location>
</feature>
<keyword evidence="4" id="KW-0949">S-adenosyl-L-methionine</keyword>
<evidence type="ECO:0000259" key="9">
    <source>
        <dbReference type="Pfam" id="PF21985"/>
    </source>
</evidence>